<dbReference type="GO" id="GO:0046872">
    <property type="term" value="F:metal ion binding"/>
    <property type="evidence" value="ECO:0007669"/>
    <property type="project" value="UniProtKB-KW"/>
</dbReference>
<dbReference type="UniPathway" id="UPA00561">
    <property type="reaction ID" value="UER00618"/>
</dbReference>
<evidence type="ECO:0000256" key="3">
    <source>
        <dbReference type="ARBA" id="ARBA00004675"/>
    </source>
</evidence>
<dbReference type="InterPro" id="IPR029017">
    <property type="entry name" value="Enolase-like_N"/>
</dbReference>
<dbReference type="EC" id="4.3.1.2" evidence="6"/>
<dbReference type="InterPro" id="IPR036849">
    <property type="entry name" value="Enolase-like_C_sf"/>
</dbReference>
<dbReference type="GO" id="GO:0050096">
    <property type="term" value="F:methylaspartate ammonia-lyase activity"/>
    <property type="evidence" value="ECO:0007669"/>
    <property type="project" value="UniProtKB-EC"/>
</dbReference>
<dbReference type="InterPro" id="IPR006395">
    <property type="entry name" value="Me_Asp_am_lyase"/>
</dbReference>
<evidence type="ECO:0000313" key="17">
    <source>
        <dbReference type="Proteomes" id="UP000587760"/>
    </source>
</evidence>
<dbReference type="InterPro" id="IPR022665">
    <property type="entry name" value="MeAsp_NH4-lyase_N"/>
</dbReference>
<feature type="binding site" evidence="11">
    <location>
        <position position="329"/>
    </location>
    <ligand>
        <name>(2S,3S)-3-methyl-L-aspartate</name>
        <dbReference type="ChEBI" id="CHEBI:58724"/>
    </ligand>
</feature>
<evidence type="ECO:0000313" key="16">
    <source>
        <dbReference type="EMBL" id="MBB6479808.1"/>
    </source>
</evidence>
<evidence type="ECO:0000259" key="14">
    <source>
        <dbReference type="Pfam" id="PF05034"/>
    </source>
</evidence>
<dbReference type="SUPFAM" id="SSF54826">
    <property type="entry name" value="Enolase N-terminal domain-like"/>
    <property type="match status" value="1"/>
</dbReference>
<dbReference type="Gene3D" id="3.30.390.10">
    <property type="entry name" value="Enolase-like, N-terminal domain"/>
    <property type="match status" value="1"/>
</dbReference>
<dbReference type="CDD" id="cd03314">
    <property type="entry name" value="MAL"/>
    <property type="match status" value="1"/>
</dbReference>
<evidence type="ECO:0000256" key="12">
    <source>
        <dbReference type="PIRSR" id="PIRSR017107-3"/>
    </source>
</evidence>
<dbReference type="RefSeq" id="WP_184745363.1">
    <property type="nucleotide sequence ID" value="NZ_JACHGJ010000002.1"/>
</dbReference>
<evidence type="ECO:0000256" key="2">
    <source>
        <dbReference type="ARBA" id="ARBA00001946"/>
    </source>
</evidence>
<dbReference type="PANTHER" id="PTHR48073">
    <property type="entry name" value="O-SUCCINYLBENZOATE SYNTHASE-RELATED"/>
    <property type="match status" value="1"/>
</dbReference>
<evidence type="ECO:0000256" key="5">
    <source>
        <dbReference type="ARBA" id="ARBA00011738"/>
    </source>
</evidence>
<keyword evidence="9 16" id="KW-0456">Lyase</keyword>
<gene>
    <name evidence="16" type="ORF">HNR50_001466</name>
</gene>
<feature type="active site" description="Proton acceptor" evidence="10">
    <location>
        <position position="331"/>
    </location>
</feature>
<sequence length="415" mass="46549">MKIVKAIFSPGVTGFFFDDQKAIKAGAEHDGFIYRGEPMTEGFTTIRMTGQSISVQLIMENGQIAVGDCAAVQYSGAGGRDPLFLAETYIPFMEEHIRPWLEGRDIQSFKEAAEEFDVLKVDGERLHTAIRYGVSQALLDAAAISAGLLKQEVVCRDYDLPVVAEPVPLFAQSGDDRYTAVDKMIIKQVDVLPHALINNIDTKLGRKGELLLEYVSWLRNRVEQLREYSDYKPDLHIDVYGTIGIIFDYDADRMADYFLELEKAAGELQLYIEGPMDMGEKARQIAAMKELQDKLHEKGCKVKTVADEWCNTWEDIRDFTDAKCCDMVQIKTPDLGSIHNIVKSILYCKEHGMEAYQGGTCNETNISAQTCVHVGLAARAERMLVKPGMGFDEGLTIVKNEMERTLAVLKYKEVK</sequence>
<comment type="caution">
    <text evidence="16">The sequence shown here is derived from an EMBL/GenBank/DDBJ whole genome shotgun (WGS) entry which is preliminary data.</text>
</comment>
<feature type="domain" description="Methylaspartate ammonia-lyase N-terminal" evidence="14">
    <location>
        <begin position="1"/>
        <end position="159"/>
    </location>
</feature>
<comment type="pathway">
    <text evidence="3">Amino-acid degradation; L-glutamate degradation via mesaconate pathway; acetate and pyruvate from L-glutamate: step 2/4.</text>
</comment>
<keyword evidence="8 13" id="KW-0460">Magnesium</keyword>
<dbReference type="SFLD" id="SFLDS00001">
    <property type="entry name" value="Enolase"/>
    <property type="match status" value="1"/>
</dbReference>
<comment type="cofactor">
    <cofactor evidence="2 13">
        <name>Mg(2+)</name>
        <dbReference type="ChEBI" id="CHEBI:18420"/>
    </cofactor>
</comment>
<organism evidence="16 17">
    <name type="scientific">Spirochaeta isovalerica</name>
    <dbReference type="NCBI Taxonomy" id="150"/>
    <lineage>
        <taxon>Bacteria</taxon>
        <taxon>Pseudomonadati</taxon>
        <taxon>Spirochaetota</taxon>
        <taxon>Spirochaetia</taxon>
        <taxon>Spirochaetales</taxon>
        <taxon>Spirochaetaceae</taxon>
        <taxon>Spirochaeta</taxon>
    </lineage>
</organism>
<evidence type="ECO:0000256" key="13">
    <source>
        <dbReference type="PIRSR" id="PIRSR017107-4"/>
    </source>
</evidence>
<dbReference type="SUPFAM" id="SSF51604">
    <property type="entry name" value="Enolase C-terminal domain-like"/>
    <property type="match status" value="1"/>
</dbReference>
<evidence type="ECO:0000259" key="15">
    <source>
        <dbReference type="Pfam" id="PF07476"/>
    </source>
</evidence>
<feature type="binding site" evidence="11">
    <location>
        <position position="172"/>
    </location>
    <ligand>
        <name>(2S,3S)-3-methyl-L-aspartate</name>
        <dbReference type="ChEBI" id="CHEBI:58724"/>
    </ligand>
</feature>
<dbReference type="Proteomes" id="UP000587760">
    <property type="component" value="Unassembled WGS sequence"/>
</dbReference>
<evidence type="ECO:0000256" key="4">
    <source>
        <dbReference type="ARBA" id="ARBA00009954"/>
    </source>
</evidence>
<dbReference type="Pfam" id="PF05034">
    <property type="entry name" value="MAAL_N"/>
    <property type="match status" value="1"/>
</dbReference>
<dbReference type="EMBL" id="JACHGJ010000002">
    <property type="protein sequence ID" value="MBB6479808.1"/>
    <property type="molecule type" value="Genomic_DNA"/>
</dbReference>
<accession>A0A841RAU9</accession>
<feature type="binding site" evidence="13">
    <location>
        <position position="273"/>
    </location>
    <ligand>
        <name>Mg(2+)</name>
        <dbReference type="ChEBI" id="CHEBI:18420"/>
    </ligand>
</feature>
<evidence type="ECO:0000256" key="11">
    <source>
        <dbReference type="PIRSR" id="PIRSR017107-2"/>
    </source>
</evidence>
<evidence type="ECO:0000256" key="10">
    <source>
        <dbReference type="PIRSR" id="PIRSR017107-1"/>
    </source>
</evidence>
<reference evidence="16 17" key="1">
    <citation type="submission" date="2020-08" db="EMBL/GenBank/DDBJ databases">
        <title>Genomic Encyclopedia of Type Strains, Phase IV (KMG-IV): sequencing the most valuable type-strain genomes for metagenomic binning, comparative biology and taxonomic classification.</title>
        <authorList>
            <person name="Goeker M."/>
        </authorList>
    </citation>
    <scope>NUCLEOTIDE SEQUENCE [LARGE SCALE GENOMIC DNA]</scope>
    <source>
        <strain evidence="16 17">DSM 2461</strain>
    </source>
</reference>
<dbReference type="PIRSF" id="PIRSF017107">
    <property type="entry name" value="MAL"/>
    <property type="match status" value="1"/>
</dbReference>
<dbReference type="Pfam" id="PF07476">
    <property type="entry name" value="MAAL_C"/>
    <property type="match status" value="1"/>
</dbReference>
<evidence type="ECO:0000256" key="6">
    <source>
        <dbReference type="ARBA" id="ARBA00012993"/>
    </source>
</evidence>
<comment type="similarity">
    <text evidence="4">Belongs to the methylaspartate ammonia-lyase family.</text>
</comment>
<feature type="binding site" evidence="13">
    <location>
        <position position="238"/>
    </location>
    <ligand>
        <name>Mg(2+)</name>
        <dbReference type="ChEBI" id="CHEBI:18420"/>
    </ligand>
</feature>
<comment type="catalytic activity">
    <reaction evidence="1">
        <text>(2S,3S)-3-methyl-L-aspartate = mesaconate + NH4(+)</text>
        <dbReference type="Rhea" id="RHEA:12829"/>
        <dbReference type="ChEBI" id="CHEBI:28938"/>
        <dbReference type="ChEBI" id="CHEBI:36986"/>
        <dbReference type="ChEBI" id="CHEBI:58724"/>
        <dbReference type="EC" id="4.3.1.2"/>
    </reaction>
</comment>
<comment type="subunit">
    <text evidence="5">Homodimer.</text>
</comment>
<keyword evidence="17" id="KW-1185">Reference proteome</keyword>
<protein>
    <recommendedName>
        <fullName evidence="6">methylaspartate ammonia-lyase</fullName>
        <ecNumber evidence="6">4.3.1.2</ecNumber>
    </recommendedName>
</protein>
<name>A0A841RAU9_9SPIO</name>
<dbReference type="InterPro" id="IPR022662">
    <property type="entry name" value="MeAsp_NH4-lyase_C"/>
</dbReference>
<evidence type="ECO:0000256" key="1">
    <source>
        <dbReference type="ARBA" id="ARBA00000789"/>
    </source>
</evidence>
<feature type="site" description="Transition state stabilizer" evidence="12">
    <location>
        <position position="194"/>
    </location>
</feature>
<evidence type="ECO:0000256" key="9">
    <source>
        <dbReference type="ARBA" id="ARBA00023239"/>
    </source>
</evidence>
<dbReference type="SFLD" id="SFLDG00151">
    <property type="entry name" value="methylaspartate_ammonia-lyase"/>
    <property type="match status" value="1"/>
</dbReference>
<dbReference type="NCBIfam" id="TIGR01502">
    <property type="entry name" value="B_methylAsp_ase"/>
    <property type="match status" value="1"/>
</dbReference>
<dbReference type="Gene3D" id="3.20.20.120">
    <property type="entry name" value="Enolase-like C-terminal domain"/>
    <property type="match status" value="1"/>
</dbReference>
<dbReference type="GO" id="GO:0019553">
    <property type="term" value="P:L-glutamate catabolic process via L-citramalate"/>
    <property type="evidence" value="ECO:0007669"/>
    <property type="project" value="UniProtKB-UniPathway"/>
</dbReference>
<proteinExistence type="inferred from homology"/>
<feature type="binding site" evidence="13">
    <location>
        <position position="307"/>
    </location>
    <ligand>
        <name>Mg(2+)</name>
        <dbReference type="ChEBI" id="CHEBI:18420"/>
    </ligand>
</feature>
<evidence type="ECO:0000256" key="7">
    <source>
        <dbReference type="ARBA" id="ARBA00022723"/>
    </source>
</evidence>
<evidence type="ECO:0000256" key="8">
    <source>
        <dbReference type="ARBA" id="ARBA00022842"/>
    </source>
</evidence>
<feature type="domain" description="Methylaspartate ammonia-lyase C-terminal" evidence="15">
    <location>
        <begin position="162"/>
        <end position="410"/>
    </location>
</feature>
<dbReference type="SFLD" id="SFLDF00007">
    <property type="entry name" value="methylaspartate_ammonia-lyase"/>
    <property type="match status" value="1"/>
</dbReference>
<dbReference type="PANTHER" id="PTHR48073:SF2">
    <property type="entry name" value="O-SUCCINYLBENZOATE SYNTHASE"/>
    <property type="match status" value="1"/>
</dbReference>
<keyword evidence="7 13" id="KW-0479">Metal-binding</keyword>
<dbReference type="AlphaFoldDB" id="A0A841RAU9"/>